<evidence type="ECO:0000256" key="12">
    <source>
        <dbReference type="ARBA" id="ARBA00023004"/>
    </source>
</evidence>
<dbReference type="Gene3D" id="3.40.50.80">
    <property type="entry name" value="Nucleotide-binding domain of ferredoxin-NADP reductase (FNR) module"/>
    <property type="match status" value="1"/>
</dbReference>
<comment type="similarity">
    <text evidence="2 17">Belongs to the globin family. Two-domain flavohemoproteins subfamily.</text>
</comment>
<keyword evidence="21" id="KW-1185">Reference proteome</keyword>
<dbReference type="InterPro" id="IPR001709">
    <property type="entry name" value="Flavoprot_Pyr_Nucl_cyt_Rdtase"/>
</dbReference>
<keyword evidence="9 17" id="KW-0274">FAD</keyword>
<dbReference type="HAMAP" id="MF_01252">
    <property type="entry name" value="Hmp"/>
    <property type="match status" value="1"/>
</dbReference>
<keyword evidence="11 17" id="KW-0560">Oxidoreductase</keyword>
<dbReference type="InterPro" id="IPR009050">
    <property type="entry name" value="Globin-like_sf"/>
</dbReference>
<evidence type="ECO:0000256" key="3">
    <source>
        <dbReference type="ARBA" id="ARBA00022448"/>
    </source>
</evidence>
<keyword evidence="5 17" id="KW-0349">Heme</keyword>
<evidence type="ECO:0000256" key="14">
    <source>
        <dbReference type="ARBA" id="ARBA00025094"/>
    </source>
</evidence>
<keyword evidence="8 17" id="KW-0479">Metal-binding</keyword>
<feature type="binding site" evidence="17">
    <location>
        <begin position="205"/>
        <end position="208"/>
    </location>
    <ligand>
        <name>FAD</name>
        <dbReference type="ChEBI" id="CHEBI:57692"/>
    </ligand>
</feature>
<dbReference type="PANTHER" id="PTHR43396">
    <property type="entry name" value="FLAVOHEMOPROTEIN"/>
    <property type="match status" value="1"/>
</dbReference>
<evidence type="ECO:0000256" key="11">
    <source>
        <dbReference type="ARBA" id="ARBA00023002"/>
    </source>
</evidence>
<dbReference type="eggNOG" id="COG1017">
    <property type="taxonomic scope" value="Bacteria"/>
</dbReference>
<evidence type="ECO:0000256" key="1">
    <source>
        <dbReference type="ARBA" id="ARBA00006401"/>
    </source>
</evidence>
<dbReference type="EC" id="1.14.12.17" evidence="17"/>
<dbReference type="InterPro" id="IPR000971">
    <property type="entry name" value="Globin"/>
</dbReference>
<dbReference type="FunFam" id="1.10.490.10:FF:000003">
    <property type="entry name" value="Flavohemoprotein"/>
    <property type="match status" value="1"/>
</dbReference>
<evidence type="ECO:0000256" key="16">
    <source>
        <dbReference type="ARBA" id="ARBA00049433"/>
    </source>
</evidence>
<dbReference type="PRINTS" id="PR00371">
    <property type="entry name" value="FPNCR"/>
</dbReference>
<dbReference type="InterPro" id="IPR039261">
    <property type="entry name" value="FNR_nucleotide-bd"/>
</dbReference>
<dbReference type="PANTHER" id="PTHR43396:SF3">
    <property type="entry name" value="FLAVOHEMOPROTEIN"/>
    <property type="match status" value="1"/>
</dbReference>
<evidence type="ECO:0000256" key="5">
    <source>
        <dbReference type="ARBA" id="ARBA00022617"/>
    </source>
</evidence>
<dbReference type="Gene3D" id="2.40.30.10">
    <property type="entry name" value="Translation factors"/>
    <property type="match status" value="1"/>
</dbReference>
<dbReference type="FunFam" id="3.40.50.80:FF:000010">
    <property type="entry name" value="Flavohemoprotein"/>
    <property type="match status" value="1"/>
</dbReference>
<dbReference type="AlphaFoldDB" id="C4LFT3"/>
<keyword evidence="6 17" id="KW-0561">Oxygen transport</keyword>
<dbReference type="GO" id="GO:0008941">
    <property type="term" value="F:nitric oxide dioxygenase NAD(P)H activity"/>
    <property type="evidence" value="ECO:0007669"/>
    <property type="project" value="UniProtKB-UniRule"/>
</dbReference>
<protein>
    <recommendedName>
        <fullName evidence="17">Flavohemoprotein</fullName>
    </recommendedName>
    <alternativeName>
        <fullName evidence="17">Flavohemoglobin</fullName>
    </alternativeName>
    <alternativeName>
        <fullName evidence="17">Hemoglobin-like protein</fullName>
    </alternativeName>
    <alternativeName>
        <fullName evidence="17">Nitric oxide dioxygenase</fullName>
        <shortName evidence="17">NO oxygenase</shortName>
        <shortName evidence="17">NOD</shortName>
        <ecNumber evidence="17">1.14.12.17</ecNumber>
    </alternativeName>
</protein>
<comment type="catalytic activity">
    <reaction evidence="15 17">
        <text>2 nitric oxide + NADH + 2 O2 = 2 nitrate + NAD(+) + H(+)</text>
        <dbReference type="Rhea" id="RHEA:19469"/>
        <dbReference type="ChEBI" id="CHEBI:15378"/>
        <dbReference type="ChEBI" id="CHEBI:15379"/>
        <dbReference type="ChEBI" id="CHEBI:16480"/>
        <dbReference type="ChEBI" id="CHEBI:17632"/>
        <dbReference type="ChEBI" id="CHEBI:57540"/>
        <dbReference type="ChEBI" id="CHEBI:57945"/>
        <dbReference type="EC" id="1.14.12.17"/>
    </reaction>
</comment>
<dbReference type="GO" id="GO:0019825">
    <property type="term" value="F:oxygen binding"/>
    <property type="evidence" value="ECO:0007669"/>
    <property type="project" value="InterPro"/>
</dbReference>
<comment type="function">
    <text evidence="14 17">Is involved in NO detoxification in an aerobic process, termed nitric oxide dioxygenase (NOD) reaction that utilizes O(2) and NAD(P)H to convert NO to nitrate, which protects the bacterium from various noxious nitrogen compounds. Therefore, plays a central role in the inducible response to nitrosative stress.</text>
</comment>
<evidence type="ECO:0000256" key="9">
    <source>
        <dbReference type="ARBA" id="ARBA00022827"/>
    </source>
</evidence>
<dbReference type="InterPro" id="IPR017927">
    <property type="entry name" value="FAD-bd_FR_type"/>
</dbReference>
<organism evidence="20 21">
    <name type="scientific">Tolumonas auensis (strain DSM 9187 / NBRC 110442 / TA 4)</name>
    <dbReference type="NCBI Taxonomy" id="595494"/>
    <lineage>
        <taxon>Bacteria</taxon>
        <taxon>Pseudomonadati</taxon>
        <taxon>Pseudomonadota</taxon>
        <taxon>Gammaproteobacteria</taxon>
        <taxon>Aeromonadales</taxon>
        <taxon>Aeromonadaceae</taxon>
        <taxon>Tolumonas</taxon>
    </lineage>
</organism>
<accession>C4LFT3</accession>
<keyword evidence="7 17" id="KW-0285">Flavoprotein</keyword>
<evidence type="ECO:0000313" key="20">
    <source>
        <dbReference type="EMBL" id="ACQ93450.1"/>
    </source>
</evidence>
<name>C4LFT3_TOLAT</name>
<feature type="binding site" evidence="17">
    <location>
        <position position="189"/>
    </location>
    <ligand>
        <name>FAD</name>
        <dbReference type="ChEBI" id="CHEBI:57692"/>
    </ligand>
</feature>
<evidence type="ECO:0000256" key="15">
    <source>
        <dbReference type="ARBA" id="ARBA00048649"/>
    </source>
</evidence>
<keyword evidence="13 17" id="KW-0520">NAD</keyword>
<dbReference type="GO" id="GO:0005344">
    <property type="term" value="F:oxygen carrier activity"/>
    <property type="evidence" value="ECO:0007669"/>
    <property type="project" value="UniProtKB-UniRule"/>
</dbReference>
<feature type="active site" description="Charge relay system" evidence="17">
    <location>
        <position position="136"/>
    </location>
</feature>
<feature type="region of interest" description="Reductase" evidence="17">
    <location>
        <begin position="148"/>
        <end position="398"/>
    </location>
</feature>
<dbReference type="eggNOG" id="COG1018">
    <property type="taxonomic scope" value="Bacteria"/>
</dbReference>
<dbReference type="Pfam" id="PF00042">
    <property type="entry name" value="Globin"/>
    <property type="match status" value="1"/>
</dbReference>
<dbReference type="GO" id="GO:0020037">
    <property type="term" value="F:heme binding"/>
    <property type="evidence" value="ECO:0007669"/>
    <property type="project" value="InterPro"/>
</dbReference>
<dbReference type="NCBIfam" id="NF009805">
    <property type="entry name" value="PRK13289.1"/>
    <property type="match status" value="1"/>
</dbReference>
<dbReference type="GO" id="GO:0071949">
    <property type="term" value="F:FAD binding"/>
    <property type="evidence" value="ECO:0007669"/>
    <property type="project" value="InterPro"/>
</dbReference>
<keyword evidence="3 17" id="KW-0813">Transport</keyword>
<comment type="cofactor">
    <cofactor evidence="17">
        <name>heme b</name>
        <dbReference type="ChEBI" id="CHEBI:60344"/>
    </cofactor>
    <text evidence="17">Binds 1 heme b (iron(II)-protoporphyrin IX) group per subunit.</text>
</comment>
<dbReference type="FunFam" id="2.40.30.10:FF:000034">
    <property type="entry name" value="Flavohemoprotein"/>
    <property type="match status" value="1"/>
</dbReference>
<dbReference type="Gene3D" id="1.10.490.10">
    <property type="entry name" value="Globins"/>
    <property type="match status" value="1"/>
</dbReference>
<dbReference type="RefSeq" id="WP_015878921.1">
    <property type="nucleotide sequence ID" value="NC_012691.1"/>
</dbReference>
<dbReference type="PRINTS" id="PR00410">
    <property type="entry name" value="PHEHYDRXLASE"/>
</dbReference>
<dbReference type="Proteomes" id="UP000009073">
    <property type="component" value="Chromosome"/>
</dbReference>
<evidence type="ECO:0000256" key="8">
    <source>
        <dbReference type="ARBA" id="ARBA00022723"/>
    </source>
</evidence>
<reference evidence="21" key="1">
    <citation type="submission" date="2009-05" db="EMBL/GenBank/DDBJ databases">
        <title>Complete sequence of Tolumonas auensis DSM 9187.</title>
        <authorList>
            <consortium name="US DOE Joint Genome Institute"/>
            <person name="Lucas S."/>
            <person name="Copeland A."/>
            <person name="Lapidus A."/>
            <person name="Glavina del Rio T."/>
            <person name="Tice H."/>
            <person name="Bruce D."/>
            <person name="Goodwin L."/>
            <person name="Pitluck S."/>
            <person name="Chertkov O."/>
            <person name="Brettin T."/>
            <person name="Detter J.C."/>
            <person name="Han C."/>
            <person name="Larimer F."/>
            <person name="Land M."/>
            <person name="Hauser L."/>
            <person name="Kyrpides N."/>
            <person name="Mikhailova N."/>
            <person name="Spring S."/>
            <person name="Beller H."/>
        </authorList>
    </citation>
    <scope>NUCLEOTIDE SEQUENCE [LARGE SCALE GENOMIC DNA]</scope>
    <source>
        <strain evidence="21">DSM 9187 / TA4</strain>
    </source>
</reference>
<keyword evidence="12 17" id="KW-0408">Iron</keyword>
<keyword evidence="4 17" id="KW-0216">Detoxification</keyword>
<dbReference type="CDD" id="cd14779">
    <property type="entry name" value="FHP_Ae-globin-like"/>
    <property type="match status" value="1"/>
</dbReference>
<dbReference type="Pfam" id="PF00175">
    <property type="entry name" value="NAD_binding_1"/>
    <property type="match status" value="1"/>
</dbReference>
<dbReference type="GO" id="GO:0046872">
    <property type="term" value="F:metal ion binding"/>
    <property type="evidence" value="ECO:0007669"/>
    <property type="project" value="UniProtKB-KW"/>
</dbReference>
<evidence type="ECO:0000256" key="2">
    <source>
        <dbReference type="ARBA" id="ARBA00008414"/>
    </source>
</evidence>
<dbReference type="InterPro" id="IPR023950">
    <property type="entry name" value="Hmp"/>
</dbReference>
<evidence type="ECO:0000256" key="4">
    <source>
        <dbReference type="ARBA" id="ARBA00022575"/>
    </source>
</evidence>
<dbReference type="SUPFAM" id="SSF46458">
    <property type="entry name" value="Globin-like"/>
    <property type="match status" value="1"/>
</dbReference>
<comment type="similarity">
    <text evidence="1 17">In the C-terminal section; belongs to the flavoprotein pyridine nucleotide cytochrome reductase family.</text>
</comment>
<evidence type="ECO:0000256" key="13">
    <source>
        <dbReference type="ARBA" id="ARBA00023027"/>
    </source>
</evidence>
<dbReference type="CDD" id="cd06184">
    <property type="entry name" value="flavohem_like_fad_nad_binding"/>
    <property type="match status" value="1"/>
</dbReference>
<keyword evidence="10 17" id="KW-0521">NADP</keyword>
<dbReference type="SUPFAM" id="SSF63380">
    <property type="entry name" value="Riboflavin synthase domain-like"/>
    <property type="match status" value="1"/>
</dbReference>
<dbReference type="KEGG" id="tau:Tola_1842"/>
<reference evidence="20 21" key="2">
    <citation type="journal article" date="2011" name="Stand. Genomic Sci.">
        <title>Complete genome sequence of Tolumonas auensis type strain (TA 4).</title>
        <authorList>
            <person name="Chertkov O."/>
            <person name="Copeland A."/>
            <person name="Lucas S."/>
            <person name="Lapidus A."/>
            <person name="Berry K.W."/>
            <person name="Detter J.C."/>
            <person name="Del Rio T.G."/>
            <person name="Hammon N."/>
            <person name="Dalin E."/>
            <person name="Tice H."/>
            <person name="Pitluck S."/>
            <person name="Richardson P."/>
            <person name="Bruce D."/>
            <person name="Goodwin L."/>
            <person name="Han C."/>
            <person name="Tapia R."/>
            <person name="Saunders E."/>
            <person name="Schmutz J."/>
            <person name="Brettin T."/>
            <person name="Larimer F."/>
            <person name="Land M."/>
            <person name="Hauser L."/>
            <person name="Spring S."/>
            <person name="Rohde M."/>
            <person name="Kyrpides N.C."/>
            <person name="Ivanova N."/>
            <person name="Goker M."/>
            <person name="Beller H.R."/>
            <person name="Klenk H.P."/>
            <person name="Woyke T."/>
        </authorList>
    </citation>
    <scope>NUCLEOTIDE SEQUENCE [LARGE SCALE GENOMIC DNA]</scope>
    <source>
        <strain evidence="21">DSM 9187 / TA4</strain>
    </source>
</reference>
<evidence type="ECO:0000256" key="17">
    <source>
        <dbReference type="HAMAP-Rule" id="MF_01252"/>
    </source>
</evidence>
<feature type="site" description="Influences the redox potential of the prosthetic heme and FAD groups" evidence="17">
    <location>
        <position position="390"/>
    </location>
</feature>
<comment type="caution">
    <text evidence="17">Lacks conserved residue(s) required for the propagation of feature annotation.</text>
</comment>
<feature type="binding site" description="proximal binding residue" evidence="17">
    <location>
        <position position="84"/>
    </location>
    <ligand>
        <name>heme b</name>
        <dbReference type="ChEBI" id="CHEBI:60344"/>
    </ligand>
    <ligandPart>
        <name>Fe</name>
        <dbReference type="ChEBI" id="CHEBI:18248"/>
    </ligandPart>
</feature>
<feature type="active site" description="Charge relay system" evidence="17">
    <location>
        <position position="94"/>
    </location>
</feature>
<gene>
    <name evidence="17" type="primary">hmp</name>
    <name evidence="20" type="ordered locus">Tola_1842</name>
</gene>
<dbReference type="PROSITE" id="PS01033">
    <property type="entry name" value="GLOBIN"/>
    <property type="match status" value="1"/>
</dbReference>
<evidence type="ECO:0000259" key="18">
    <source>
        <dbReference type="PROSITE" id="PS01033"/>
    </source>
</evidence>
<feature type="domain" description="FAD-binding FR-type" evidence="19">
    <location>
        <begin position="151"/>
        <end position="262"/>
    </location>
</feature>
<evidence type="ECO:0000313" key="21">
    <source>
        <dbReference type="Proteomes" id="UP000009073"/>
    </source>
</evidence>
<feature type="site" description="Influences the redox potential of the prosthetic heme and FAD groups" evidence="17">
    <location>
        <position position="83"/>
    </location>
</feature>
<evidence type="ECO:0000259" key="19">
    <source>
        <dbReference type="PROSITE" id="PS51384"/>
    </source>
</evidence>
<dbReference type="GO" id="GO:0009636">
    <property type="term" value="P:response to toxic substance"/>
    <property type="evidence" value="ECO:0007669"/>
    <property type="project" value="UniProtKB-KW"/>
</dbReference>
<feature type="domain" description="Globin" evidence="18">
    <location>
        <begin position="1"/>
        <end position="137"/>
    </location>
</feature>
<evidence type="ECO:0000256" key="6">
    <source>
        <dbReference type="ARBA" id="ARBA00022621"/>
    </source>
</evidence>
<comment type="catalytic activity">
    <reaction evidence="16 17">
        <text>2 nitric oxide + NADPH + 2 O2 = 2 nitrate + NADP(+) + H(+)</text>
        <dbReference type="Rhea" id="RHEA:19465"/>
        <dbReference type="ChEBI" id="CHEBI:15378"/>
        <dbReference type="ChEBI" id="CHEBI:15379"/>
        <dbReference type="ChEBI" id="CHEBI:16480"/>
        <dbReference type="ChEBI" id="CHEBI:17632"/>
        <dbReference type="ChEBI" id="CHEBI:57783"/>
        <dbReference type="ChEBI" id="CHEBI:58349"/>
        <dbReference type="EC" id="1.14.12.17"/>
    </reaction>
</comment>
<dbReference type="HOGENOM" id="CLU_003827_12_0_6"/>
<dbReference type="GO" id="GO:0071500">
    <property type="term" value="P:cellular response to nitrosative stress"/>
    <property type="evidence" value="ECO:0007669"/>
    <property type="project" value="TreeGrafter"/>
</dbReference>
<dbReference type="InterPro" id="IPR017938">
    <property type="entry name" value="Riboflavin_synthase-like_b-brl"/>
</dbReference>
<dbReference type="OrthoDB" id="9801223at2"/>
<dbReference type="SUPFAM" id="SSF52343">
    <property type="entry name" value="Ferredoxin reductase-like, C-terminal NADP-linked domain"/>
    <property type="match status" value="1"/>
</dbReference>
<dbReference type="InterPro" id="IPR012292">
    <property type="entry name" value="Globin/Proto"/>
</dbReference>
<dbReference type="InterPro" id="IPR001433">
    <property type="entry name" value="OxRdtase_FAD/NAD-bd"/>
</dbReference>
<proteinExistence type="inferred from homology"/>
<dbReference type="EMBL" id="CP001616">
    <property type="protein sequence ID" value="ACQ93450.1"/>
    <property type="molecule type" value="Genomic_DNA"/>
</dbReference>
<comment type="cofactor">
    <cofactor evidence="17">
        <name>FAD</name>
        <dbReference type="ChEBI" id="CHEBI:57692"/>
    </cofactor>
    <text evidence="17">Binds 1 FAD per subunit.</text>
</comment>
<dbReference type="PROSITE" id="PS51384">
    <property type="entry name" value="FAD_FR"/>
    <property type="match status" value="1"/>
</dbReference>
<evidence type="ECO:0000256" key="10">
    <source>
        <dbReference type="ARBA" id="ARBA00022857"/>
    </source>
</evidence>
<sequence length="398" mass="44278">MNEQQKALVKATVPVLKTNGVALTKHFYQRMFTHNPELKNIFNQGHQNSGRQQEALAMAVAAYAENIDDPSVLLPVVERIAHKHVSLGIRAEHYAIVGRHLLASIKEVLGDAATDELVSAWAAAYTELADLFINLESDLYQQATQQDGGWTGWRPFRIGKKVQESDEITSFYLYPIDGGKVPSYKPGQYISAKLFVPEWNLFQPRQYSLSDAPGNDYLRISVKREQGNAEKPEGQVSNLLHDQFAENAVLDISMPQGEFFLNETVQTPVVLLSGGVGITPMVSILNHLVATNSSRKIHFIHACRNNAVHAFKPHVEQLAVNQANVEARFFYDQRTEQDTNAEHAPFAIESLLSPELADAEFYLCGPAPFMRHYLSELQRSGVAGERIYAEAFGSGGVN</sequence>
<feature type="site" description="Involved in heme-bound ligand stabilization and O-O bond activation" evidence="17">
    <location>
        <position position="28"/>
    </location>
</feature>
<feature type="binding site" evidence="17">
    <location>
        <begin position="275"/>
        <end position="280"/>
    </location>
    <ligand>
        <name>NADP(+)</name>
        <dbReference type="ChEBI" id="CHEBI:58349"/>
    </ligand>
</feature>
<comment type="domain">
    <text evidence="17">Consists of two distinct domains; an N-terminal heme-containing oxygen-binding domain and a C-terminal reductase domain with binding sites for FAD and NAD(P)H.</text>
</comment>
<dbReference type="STRING" id="595494.Tola_1842"/>
<evidence type="ECO:0000256" key="7">
    <source>
        <dbReference type="ARBA" id="ARBA00022630"/>
    </source>
</evidence>
<dbReference type="GO" id="GO:0046210">
    <property type="term" value="P:nitric oxide catabolic process"/>
    <property type="evidence" value="ECO:0007669"/>
    <property type="project" value="TreeGrafter"/>
</dbReference>